<dbReference type="Pfam" id="PF13426">
    <property type="entry name" value="PAS_9"/>
    <property type="match status" value="1"/>
</dbReference>
<dbReference type="NCBIfam" id="TIGR00229">
    <property type="entry name" value="sensory_box"/>
    <property type="match status" value="1"/>
</dbReference>
<dbReference type="Proteomes" id="UP000223606">
    <property type="component" value="Chromosome 1"/>
</dbReference>
<dbReference type="KEGG" id="hdi:HDIA_2585"/>
<accession>A0A2C9D775</accession>
<dbReference type="EC" id="3.1.4.52" evidence="4"/>
<dbReference type="SMART" id="SM00052">
    <property type="entry name" value="EAL"/>
    <property type="match status" value="1"/>
</dbReference>
<dbReference type="Pfam" id="PF00990">
    <property type="entry name" value="GGDEF"/>
    <property type="match status" value="1"/>
</dbReference>
<dbReference type="GO" id="GO:0071111">
    <property type="term" value="F:cyclic-guanylate-specific phosphodiesterase activity"/>
    <property type="evidence" value="ECO:0007669"/>
    <property type="project" value="UniProtKB-EC"/>
</dbReference>
<dbReference type="InterPro" id="IPR001633">
    <property type="entry name" value="EAL_dom"/>
</dbReference>
<keyword evidence="5" id="KW-1185">Reference proteome</keyword>
<evidence type="ECO:0000313" key="5">
    <source>
        <dbReference type="Proteomes" id="UP000223606"/>
    </source>
</evidence>
<dbReference type="InterPro" id="IPR000014">
    <property type="entry name" value="PAS"/>
</dbReference>
<proteinExistence type="predicted"/>
<dbReference type="SMART" id="SM00091">
    <property type="entry name" value="PAS"/>
    <property type="match status" value="2"/>
</dbReference>
<keyword evidence="4" id="KW-0378">Hydrolase</keyword>
<evidence type="ECO:0000259" key="2">
    <source>
        <dbReference type="PROSITE" id="PS50883"/>
    </source>
</evidence>
<dbReference type="CDD" id="cd01949">
    <property type="entry name" value="GGDEF"/>
    <property type="match status" value="1"/>
</dbReference>
<feature type="domain" description="PAS" evidence="1">
    <location>
        <begin position="174"/>
        <end position="229"/>
    </location>
</feature>
<dbReference type="SUPFAM" id="SSF55073">
    <property type="entry name" value="Nucleotide cyclase"/>
    <property type="match status" value="1"/>
</dbReference>
<dbReference type="PROSITE" id="PS50112">
    <property type="entry name" value="PAS"/>
    <property type="match status" value="1"/>
</dbReference>
<dbReference type="InterPro" id="IPR035965">
    <property type="entry name" value="PAS-like_dom_sf"/>
</dbReference>
<name>A0A2C9D775_9HYPH</name>
<dbReference type="PROSITE" id="PS50887">
    <property type="entry name" value="GGDEF"/>
    <property type="match status" value="1"/>
</dbReference>
<dbReference type="CDD" id="cd00130">
    <property type="entry name" value="PAS"/>
    <property type="match status" value="1"/>
</dbReference>
<dbReference type="AlphaFoldDB" id="A0A2C9D775"/>
<dbReference type="Pfam" id="PF12860">
    <property type="entry name" value="PAS_7"/>
    <property type="match status" value="1"/>
</dbReference>
<dbReference type="NCBIfam" id="TIGR00254">
    <property type="entry name" value="GGDEF"/>
    <property type="match status" value="1"/>
</dbReference>
<dbReference type="CDD" id="cd01948">
    <property type="entry name" value="EAL"/>
    <property type="match status" value="1"/>
</dbReference>
<dbReference type="EMBL" id="LT960614">
    <property type="protein sequence ID" value="SON56126.1"/>
    <property type="molecule type" value="Genomic_DNA"/>
</dbReference>
<organism evidence="4 5">
    <name type="scientific">Hartmannibacter diazotrophicus</name>
    <dbReference type="NCBI Taxonomy" id="1482074"/>
    <lineage>
        <taxon>Bacteria</taxon>
        <taxon>Pseudomonadati</taxon>
        <taxon>Pseudomonadota</taxon>
        <taxon>Alphaproteobacteria</taxon>
        <taxon>Hyphomicrobiales</taxon>
        <taxon>Pleomorphomonadaceae</taxon>
        <taxon>Hartmannibacter</taxon>
    </lineage>
</organism>
<dbReference type="SUPFAM" id="SSF55785">
    <property type="entry name" value="PYP-like sensor domain (PAS domain)"/>
    <property type="match status" value="2"/>
</dbReference>
<dbReference type="SUPFAM" id="SSF141868">
    <property type="entry name" value="EAL domain-like"/>
    <property type="match status" value="1"/>
</dbReference>
<dbReference type="Pfam" id="PF00563">
    <property type="entry name" value="EAL"/>
    <property type="match status" value="1"/>
</dbReference>
<dbReference type="OrthoDB" id="9814202at2"/>
<reference evidence="5" key="1">
    <citation type="submission" date="2017-09" db="EMBL/GenBank/DDBJ databases">
        <title>Genome sequence of Nannocystis excedens DSM 71.</title>
        <authorList>
            <person name="Blom J."/>
        </authorList>
    </citation>
    <scope>NUCLEOTIDE SEQUENCE [LARGE SCALE GENOMIC DNA]</scope>
    <source>
        <strain evidence="5">type strain: E19</strain>
    </source>
</reference>
<dbReference type="InterPro" id="IPR043128">
    <property type="entry name" value="Rev_trsase/Diguanyl_cyclase"/>
</dbReference>
<dbReference type="InterPro" id="IPR029787">
    <property type="entry name" value="Nucleotide_cyclase"/>
</dbReference>
<sequence>MSFDTTEDTAKKADLMTSLIRRWRRVSGCIRACLTPAALRKELRLAEEAAKKARDQLHDAISVLPEGIVFLDDEGRYILWNARYEEIYSRSADLFEVGARLEDTLRVGIARGDYPLAVGREEEWLSERLALMANPGKSHEQLLADGRWIMIQERRTSGGGTIGLRVDITAMKRREASFRLLFEGNPVPMMLVDPETLRICEVNEAACRHYGHRQDSFAGRSLTDLHHPDHHGDLKLDNYTETLNAFDRTWRQFKADGSQIDVTAFASHLDFEDNERILLAFIDVTERRRSEERLAHMARHDLLTGLPNRLAFNEQIATGMAEARKRGHGAAALLIDLDSFKAVNDTFGHSVGDALLKEAARRIREALDDTCVPARLGGDEFAVFVPLGADDQRDEPIARAIIRSLCEPFQINMQHVAVGASIGIARMTDDSSDPEQLLRHADIALYKAKADGRGSFRHFEPGMDAQMLERQRLELDLRMAVEKGEFSVHYQPLVNLEDQKVSGFEALLRWSHPVRGNIPPADFIPLAEETGLIDAIGRFVLEQACRDAVTWPDHMKVAVNLSPAQFRTTEVLATVVRALDLSGLRPARLDLEITESLLMDRSDGALQTLKALRELGVGISMDDFGTGYSSLSYLRSFPFTKIKIDKSFVKDLHASADSQAIVRAIVGLGRSMGMKVIAEGIENADDLDFLMQEGCAEGQGYLFSKPRPVSEMAELLESSPAQTSVQS</sequence>
<dbReference type="Gene3D" id="3.30.450.20">
    <property type="entry name" value="PAS domain"/>
    <property type="match status" value="2"/>
</dbReference>
<evidence type="ECO:0000313" key="4">
    <source>
        <dbReference type="EMBL" id="SON56126.1"/>
    </source>
</evidence>
<protein>
    <submittedName>
        <fullName evidence="4">Cyclic di-GMP phosphodiesterase Gmr</fullName>
        <ecNumber evidence="4">3.1.4.52</ecNumber>
    </submittedName>
</protein>
<feature type="domain" description="EAL" evidence="2">
    <location>
        <begin position="470"/>
        <end position="720"/>
    </location>
</feature>
<dbReference type="InterPro" id="IPR035919">
    <property type="entry name" value="EAL_sf"/>
</dbReference>
<dbReference type="InterPro" id="IPR052155">
    <property type="entry name" value="Biofilm_reg_signaling"/>
</dbReference>
<feature type="domain" description="GGDEF" evidence="3">
    <location>
        <begin position="328"/>
        <end position="461"/>
    </location>
</feature>
<dbReference type="FunFam" id="3.20.20.450:FF:000001">
    <property type="entry name" value="Cyclic di-GMP phosphodiesterase yahA"/>
    <property type="match status" value="1"/>
</dbReference>
<dbReference type="PROSITE" id="PS50883">
    <property type="entry name" value="EAL"/>
    <property type="match status" value="1"/>
</dbReference>
<evidence type="ECO:0000259" key="3">
    <source>
        <dbReference type="PROSITE" id="PS50887"/>
    </source>
</evidence>
<evidence type="ECO:0000259" key="1">
    <source>
        <dbReference type="PROSITE" id="PS50112"/>
    </source>
</evidence>
<dbReference type="Gene3D" id="3.20.20.450">
    <property type="entry name" value="EAL domain"/>
    <property type="match status" value="1"/>
</dbReference>
<gene>
    <name evidence="4" type="primary">gmr_4</name>
    <name evidence="4" type="ORF">HDIA_2585</name>
</gene>
<dbReference type="InterPro" id="IPR000160">
    <property type="entry name" value="GGDEF_dom"/>
</dbReference>
<dbReference type="Gene3D" id="3.30.70.270">
    <property type="match status" value="1"/>
</dbReference>
<dbReference type="SMART" id="SM00267">
    <property type="entry name" value="GGDEF"/>
    <property type="match status" value="1"/>
</dbReference>
<dbReference type="PANTHER" id="PTHR44757">
    <property type="entry name" value="DIGUANYLATE CYCLASE DGCP"/>
    <property type="match status" value="1"/>
</dbReference>
<dbReference type="PANTHER" id="PTHR44757:SF2">
    <property type="entry name" value="BIOFILM ARCHITECTURE MAINTENANCE PROTEIN MBAA"/>
    <property type="match status" value="1"/>
</dbReference>